<protein>
    <recommendedName>
        <fullName evidence="4">Kinetochore protein Spc24</fullName>
    </recommendedName>
</protein>
<organism evidence="2 3">
    <name type="scientific">Anaeramoeba flamelloides</name>
    <dbReference type="NCBI Taxonomy" id="1746091"/>
    <lineage>
        <taxon>Eukaryota</taxon>
        <taxon>Metamonada</taxon>
        <taxon>Anaeramoebidae</taxon>
        <taxon>Anaeramoeba</taxon>
    </lineage>
</organism>
<dbReference type="Gene3D" id="3.30.160.570">
    <property type="entry name" value="Ncd80 complex, Spc24 subunit"/>
    <property type="match status" value="1"/>
</dbReference>
<gene>
    <name evidence="2" type="ORF">M0812_18711</name>
</gene>
<reference evidence="2" key="1">
    <citation type="submission" date="2022-08" db="EMBL/GenBank/DDBJ databases">
        <title>Novel sulphate-reducing endosymbionts in the free-living metamonad Anaeramoeba.</title>
        <authorList>
            <person name="Jerlstrom-Hultqvist J."/>
            <person name="Cepicka I."/>
            <person name="Gallot-Lavallee L."/>
            <person name="Salas-Leiva D."/>
            <person name="Curtis B.A."/>
            <person name="Zahonova K."/>
            <person name="Pipaliya S."/>
            <person name="Dacks J."/>
            <person name="Roger A.J."/>
        </authorList>
    </citation>
    <scope>NUCLEOTIDE SEQUENCE</scope>
    <source>
        <strain evidence="2">Busselton2</strain>
    </source>
</reference>
<dbReference type="AlphaFoldDB" id="A0AAV7Z7S4"/>
<dbReference type="EMBL" id="JANTQA010000036">
    <property type="protein sequence ID" value="KAJ3436650.1"/>
    <property type="molecule type" value="Genomic_DNA"/>
</dbReference>
<name>A0AAV7Z7S4_9EUKA</name>
<dbReference type="Proteomes" id="UP001146793">
    <property type="component" value="Unassembled WGS sequence"/>
</dbReference>
<evidence type="ECO:0000313" key="3">
    <source>
        <dbReference type="Proteomes" id="UP001146793"/>
    </source>
</evidence>
<comment type="caution">
    <text evidence="2">The sequence shown here is derived from an EMBL/GenBank/DDBJ whole genome shotgun (WGS) entry which is preliminary data.</text>
</comment>
<proteinExistence type="predicted"/>
<feature type="coiled-coil region" evidence="1">
    <location>
        <begin position="47"/>
        <end position="127"/>
    </location>
</feature>
<evidence type="ECO:0000313" key="2">
    <source>
        <dbReference type="EMBL" id="KAJ3436650.1"/>
    </source>
</evidence>
<evidence type="ECO:0008006" key="4">
    <source>
        <dbReference type="Google" id="ProtNLM"/>
    </source>
</evidence>
<accession>A0AAV7Z7S4</accession>
<keyword evidence="1" id="KW-0175">Coiled coil</keyword>
<sequence length="192" mass="22680">MTTNQIKDTLNIIDEMINVIDKEEDTKLISKVNQRVLDMTNLNNKRKEEVNRFIQKLKSSIIALEEKLENQNNDSNEEIQEIKKQKKEIKETIKKLKIQHKILSKEAEEIEDELLDTESSLGKLKQINSKNIEKLRHARNLYLNITNLRFNNPGDQKIQVLISQKNNLKDETFQPNLENRFTIVNDIWELID</sequence>
<evidence type="ECO:0000256" key="1">
    <source>
        <dbReference type="SAM" id="Coils"/>
    </source>
</evidence>